<dbReference type="Gene3D" id="3.30.450.270">
    <property type="match status" value="1"/>
</dbReference>
<keyword evidence="8 9" id="KW-0675">Receptor</keyword>
<dbReference type="InterPro" id="IPR005467">
    <property type="entry name" value="His_kinase_dom"/>
</dbReference>
<feature type="binding site" description="covalent" evidence="10">
    <location>
        <position position="323"/>
    </location>
    <ligand>
        <name>phytochromobilin</name>
        <dbReference type="ChEBI" id="CHEBI:189064"/>
    </ligand>
</feature>
<dbReference type="SUPFAM" id="SSF55874">
    <property type="entry name" value="ATPase domain of HSP90 chaperone/DNA topoisomerase II/histidine kinase"/>
    <property type="match status" value="1"/>
</dbReference>
<dbReference type="PIRSF" id="PIRSF000084">
    <property type="entry name" value="Phytochrome"/>
    <property type="match status" value="1"/>
</dbReference>
<dbReference type="GO" id="GO:0006355">
    <property type="term" value="P:regulation of DNA-templated transcription"/>
    <property type="evidence" value="ECO:0007669"/>
    <property type="project" value="InterPro"/>
</dbReference>
<dbReference type="PROSITE" id="PS50112">
    <property type="entry name" value="PAS"/>
    <property type="match status" value="2"/>
</dbReference>
<comment type="caution">
    <text evidence="14">The sequence shown here is derived from an EMBL/GenBank/DDBJ whole genome shotgun (WGS) entry which is preliminary data.</text>
</comment>
<dbReference type="PANTHER" id="PTHR47876:SF3">
    <property type="entry name" value="PHYTOCHROME 1"/>
    <property type="match status" value="1"/>
</dbReference>
<dbReference type="Pfam" id="PF02518">
    <property type="entry name" value="HATPase_c"/>
    <property type="match status" value="1"/>
</dbReference>
<dbReference type="InterPro" id="IPR036890">
    <property type="entry name" value="HATPase_C_sf"/>
</dbReference>
<dbReference type="OrthoDB" id="2015534at2759"/>
<dbReference type="SMART" id="SM00091">
    <property type="entry name" value="PAS"/>
    <property type="match status" value="2"/>
</dbReference>
<reference evidence="14" key="1">
    <citation type="submission" date="2022-04" db="EMBL/GenBank/DDBJ databases">
        <title>Carnegiea gigantea Genome sequencing and assembly v2.</title>
        <authorList>
            <person name="Copetti D."/>
            <person name="Sanderson M.J."/>
            <person name="Burquez A."/>
            <person name="Wojciechowski M.F."/>
        </authorList>
    </citation>
    <scope>NUCLEOTIDE SEQUENCE</scope>
    <source>
        <strain evidence="14">SGP5-SGP5p</strain>
        <tissue evidence="14">Aerial part</tissue>
    </source>
</reference>
<dbReference type="Gene3D" id="3.30.565.10">
    <property type="entry name" value="Histidine kinase-like ATPase, C-terminal domain"/>
    <property type="match status" value="1"/>
</dbReference>
<dbReference type="Pfam" id="PF00360">
    <property type="entry name" value="PHY"/>
    <property type="match status" value="1"/>
</dbReference>
<organism evidence="14 15">
    <name type="scientific">Carnegiea gigantea</name>
    <dbReference type="NCBI Taxonomy" id="171969"/>
    <lineage>
        <taxon>Eukaryota</taxon>
        <taxon>Viridiplantae</taxon>
        <taxon>Streptophyta</taxon>
        <taxon>Embryophyta</taxon>
        <taxon>Tracheophyta</taxon>
        <taxon>Spermatophyta</taxon>
        <taxon>Magnoliopsida</taxon>
        <taxon>eudicotyledons</taxon>
        <taxon>Gunneridae</taxon>
        <taxon>Pentapetalae</taxon>
        <taxon>Caryophyllales</taxon>
        <taxon>Cactineae</taxon>
        <taxon>Cactaceae</taxon>
        <taxon>Cactoideae</taxon>
        <taxon>Echinocereeae</taxon>
        <taxon>Carnegiea</taxon>
    </lineage>
</organism>
<feature type="domain" description="Phytochrome chromophore attachment site" evidence="11">
    <location>
        <begin position="218"/>
        <end position="387"/>
    </location>
</feature>
<gene>
    <name evidence="14" type="ORF">Cgig2_015264</name>
</gene>
<evidence type="ECO:0000256" key="3">
    <source>
        <dbReference type="ARBA" id="ARBA00022543"/>
    </source>
</evidence>
<evidence type="ECO:0000256" key="9">
    <source>
        <dbReference type="PIRNR" id="PIRNR000084"/>
    </source>
</evidence>
<feature type="domain" description="PAS" evidence="13">
    <location>
        <begin position="614"/>
        <end position="684"/>
    </location>
</feature>
<dbReference type="InterPro" id="IPR013515">
    <property type="entry name" value="Phytochrome_cen-reg"/>
</dbReference>
<evidence type="ECO:0000256" key="2">
    <source>
        <dbReference type="ARBA" id="ARBA00011738"/>
    </source>
</evidence>
<dbReference type="Proteomes" id="UP001153076">
    <property type="component" value="Unassembled WGS sequence"/>
</dbReference>
<dbReference type="Pfam" id="PF00989">
    <property type="entry name" value="PAS"/>
    <property type="match status" value="2"/>
</dbReference>
<dbReference type="InterPro" id="IPR000014">
    <property type="entry name" value="PAS"/>
</dbReference>
<proteinExistence type="inferred from homology"/>
<sequence>MSSKSTNKTTSRSSSVRSRHDARVIAQTVIDAQLASDFDESKQLFDYASSVDLNLSASVSNMPSSTVSSYLQKIQRGSLIQSFGCLIAIDEQNFTVLAFSENVPEMLDLAPLAVPNIEQQEALTFGTDVRTLFTSSSASALEKAINSAEYNLLNPVLVHCRNSGKSFYAILHRIDVGLVIDMEPVNQTDVPAAAAGAFKSYKLAAKAISRLQSLPSRNMALLCDVLVKEVSELTGYDRVMVYKFHEDEHGEVISEYRRPDMEPYLGLHYPATDIPQASRFLFLKNRVRMICDCLATPIKVIQGKKWAQPLSLGGSILRAPHGCHALYMANMGSIASLVMAVTINEDEDEVKSDPSTGKRLWGLVVCHHTSSRFIPFPLRYACELLVQVFGIQINKEVELAAQIRESHILRIQTVLCDMLLRDSPVAIVTQSPNVMDLVKCDGAALCYKGQVWLLGITPTEEQIQNITQWLLEYHGSTKGLSTDSLMEAGYPGASELGDAVCGMAAVRISSKDVLFWFRSHTAKELKWGGAKHDPVDSDDGRKMHPRSSFKAFLEVVKWRSQPWEDMEMDAIHSLQLILRGSSQDTAEADDNLKMIVNMPRDDGSPQSAVELQTFTNEMVRLIETAVVPIFSVDASGIINGWNVKVAELTGLPIERAIGLSLLDVVADESADIAKKMLVLALQGVEEKDIELRLKTFRSQENKDPVVIVVNACCNRDTNETVTGICFIGQDISSQKLITNKYAQLQGDYAGIMRNPSDLIPPIFMIDEQGLCLEWNDAMEKLSGLSREAAIGRLLLGEIFTVESNGCRVKDHDVLTKLRILVNKILAGEDADKMLFGFFDEHRRFIDALLSATRRTNAEGRLTGVLCFLHVPSPELQYAIQMQRLSEMAADNTQNKLSYFRQQMRNPIAGLAFIRKLMESSDLSREQKQALMTRSLCEDQLTKIVGDIDFPSIEEGYMEMNTAEFNLGEALDAVMSQVMSSSQVQVIRDSPAEVHSTYLYGDNLRLQQVLSDFLSIAVRFTPVFEGSLVKLMVNPRREHLGTKMQFLHVEFRIIHPSPGVPEDLIREMFHHCPGMSREGLGLYISHKLVKIMDGTVQYLRGEETSSFIIRSQVFQEDNLASMEEQEPLCMHSVSHIHGWTSWAHVESHVKCCLPL</sequence>
<evidence type="ECO:0000313" key="15">
    <source>
        <dbReference type="Proteomes" id="UP001153076"/>
    </source>
</evidence>
<evidence type="ECO:0000259" key="11">
    <source>
        <dbReference type="PROSITE" id="PS50046"/>
    </source>
</evidence>
<dbReference type="InterPro" id="IPR035965">
    <property type="entry name" value="PAS-like_dom_sf"/>
</dbReference>
<dbReference type="InterPro" id="IPR001294">
    <property type="entry name" value="Phytochrome"/>
</dbReference>
<dbReference type="SMART" id="SM00387">
    <property type="entry name" value="HATPase_c"/>
    <property type="match status" value="1"/>
</dbReference>
<evidence type="ECO:0000259" key="12">
    <source>
        <dbReference type="PROSITE" id="PS50109"/>
    </source>
</evidence>
<dbReference type="InterPro" id="IPR003018">
    <property type="entry name" value="GAF"/>
</dbReference>
<dbReference type="SUPFAM" id="SSF55785">
    <property type="entry name" value="PYP-like sensor domain (PAS domain)"/>
    <property type="match status" value="3"/>
</dbReference>
<dbReference type="Gene3D" id="3.30.450.40">
    <property type="match status" value="1"/>
</dbReference>
<evidence type="ECO:0000259" key="13">
    <source>
        <dbReference type="PROSITE" id="PS50112"/>
    </source>
</evidence>
<dbReference type="InterPro" id="IPR013767">
    <property type="entry name" value="PAS_fold"/>
</dbReference>
<keyword evidence="6 9" id="KW-0805">Transcription regulation</keyword>
<name>A0A9Q1JX47_9CARY</name>
<dbReference type="InterPro" id="IPR016132">
    <property type="entry name" value="Phyto_chromo_attachment"/>
</dbReference>
<comment type="subunit">
    <text evidence="2">Homodimer.</text>
</comment>
<dbReference type="SUPFAM" id="SSF55781">
    <property type="entry name" value="GAF domain-like"/>
    <property type="match status" value="2"/>
</dbReference>
<comment type="PTM">
    <text evidence="10">Contains one covalently linked phytochromobilin chromophore.</text>
</comment>
<dbReference type="PANTHER" id="PTHR47876">
    <property type="entry name" value="OS08G0260000 PROTEIN"/>
    <property type="match status" value="1"/>
</dbReference>
<dbReference type="PROSITE" id="PS50046">
    <property type="entry name" value="PHYTOCHROME_2"/>
    <property type="match status" value="1"/>
</dbReference>
<dbReference type="InterPro" id="IPR013654">
    <property type="entry name" value="PAS_2"/>
</dbReference>
<dbReference type="InterPro" id="IPR012129">
    <property type="entry name" value="Phytochrome_A-E"/>
</dbReference>
<evidence type="ECO:0000256" key="8">
    <source>
        <dbReference type="ARBA" id="ARBA00023170"/>
    </source>
</evidence>
<dbReference type="EMBL" id="JAKOGI010000605">
    <property type="protein sequence ID" value="KAJ8432467.1"/>
    <property type="molecule type" value="Genomic_DNA"/>
</dbReference>
<feature type="domain" description="PAS" evidence="13">
    <location>
        <begin position="747"/>
        <end position="799"/>
    </location>
</feature>
<keyword evidence="4 9" id="KW-0716">Sensory transduction</keyword>
<evidence type="ECO:0000256" key="10">
    <source>
        <dbReference type="PIRSR" id="PIRSR000084-50"/>
    </source>
</evidence>
<dbReference type="PROSITE" id="PS50109">
    <property type="entry name" value="HIS_KIN"/>
    <property type="match status" value="1"/>
</dbReference>
<dbReference type="InterPro" id="IPR003594">
    <property type="entry name" value="HATPase_dom"/>
</dbReference>
<dbReference type="AlphaFoldDB" id="A0A9Q1JX47"/>
<dbReference type="FunFam" id="3.30.450.270:FF:000001">
    <property type="entry name" value="Phytochrome"/>
    <property type="match status" value="1"/>
</dbReference>
<dbReference type="Gene3D" id="3.30.450.20">
    <property type="entry name" value="PAS domain"/>
    <property type="match status" value="3"/>
</dbReference>
<dbReference type="NCBIfam" id="TIGR00229">
    <property type="entry name" value="sensory_box"/>
    <property type="match status" value="1"/>
</dbReference>
<dbReference type="Pfam" id="PF08446">
    <property type="entry name" value="PAS_2"/>
    <property type="match status" value="1"/>
</dbReference>
<evidence type="ECO:0000256" key="6">
    <source>
        <dbReference type="ARBA" id="ARBA00023015"/>
    </source>
</evidence>
<evidence type="ECO:0000313" key="14">
    <source>
        <dbReference type="EMBL" id="KAJ8432467.1"/>
    </source>
</evidence>
<evidence type="ECO:0000256" key="1">
    <source>
        <dbReference type="ARBA" id="ARBA00008235"/>
    </source>
</evidence>
<dbReference type="FunFam" id="3.30.565.10:FF:000064">
    <property type="entry name" value="Phytochrome"/>
    <property type="match status" value="1"/>
</dbReference>
<evidence type="ECO:0000256" key="5">
    <source>
        <dbReference type="ARBA" id="ARBA00022991"/>
    </source>
</evidence>
<keyword evidence="15" id="KW-1185">Reference proteome</keyword>
<comment type="similarity">
    <text evidence="1 9">Belongs to the phytochrome family.</text>
</comment>
<protein>
    <recommendedName>
        <fullName evidence="9">Phytochrome</fullName>
    </recommendedName>
</protein>
<dbReference type="GO" id="GO:0009585">
    <property type="term" value="P:red, far-red light phototransduction"/>
    <property type="evidence" value="ECO:0007669"/>
    <property type="project" value="InterPro"/>
</dbReference>
<dbReference type="PROSITE" id="PS00245">
    <property type="entry name" value="PHYTOCHROME_1"/>
    <property type="match status" value="1"/>
</dbReference>
<evidence type="ECO:0000256" key="7">
    <source>
        <dbReference type="ARBA" id="ARBA00023163"/>
    </source>
</evidence>
<keyword evidence="5 9" id="KW-0157">Chromophore</keyword>
<feature type="domain" description="Histidine kinase" evidence="12">
    <location>
        <begin position="898"/>
        <end position="1114"/>
    </location>
</feature>
<dbReference type="PRINTS" id="PR01033">
    <property type="entry name" value="PHYTOCHROME"/>
</dbReference>
<dbReference type="InterPro" id="IPR043150">
    <property type="entry name" value="Phytochrome_PHY_sf"/>
</dbReference>
<dbReference type="GO" id="GO:0009584">
    <property type="term" value="P:detection of visible light"/>
    <property type="evidence" value="ECO:0007669"/>
    <property type="project" value="InterPro"/>
</dbReference>
<dbReference type="InterPro" id="IPR013516">
    <property type="entry name" value="Phyto_chromo_BS"/>
</dbReference>
<dbReference type="GO" id="GO:0009881">
    <property type="term" value="F:photoreceptor activity"/>
    <property type="evidence" value="ECO:0007669"/>
    <property type="project" value="UniProtKB-KW"/>
</dbReference>
<dbReference type="Pfam" id="PF01590">
    <property type="entry name" value="GAF"/>
    <property type="match status" value="1"/>
</dbReference>
<accession>A0A9Q1JX47</accession>
<dbReference type="SMART" id="SM00065">
    <property type="entry name" value="GAF"/>
    <property type="match status" value="1"/>
</dbReference>
<comment type="function">
    <text evidence="9">Regulatory photoreceptor which exists in two forms that are reversibly interconvertible by light: the Pr form that absorbs maximally in the red region of the spectrum and the Pfr form that absorbs maximally in the far-red region.</text>
</comment>
<dbReference type="InterPro" id="IPR029016">
    <property type="entry name" value="GAF-like_dom_sf"/>
</dbReference>
<dbReference type="CDD" id="cd00130">
    <property type="entry name" value="PAS"/>
    <property type="match status" value="2"/>
</dbReference>
<keyword evidence="3 9" id="KW-0600">Photoreceptor protein</keyword>
<dbReference type="GO" id="GO:0042803">
    <property type="term" value="F:protein homodimerization activity"/>
    <property type="evidence" value="ECO:0007669"/>
    <property type="project" value="InterPro"/>
</dbReference>
<evidence type="ECO:0000256" key="4">
    <source>
        <dbReference type="ARBA" id="ARBA00022606"/>
    </source>
</evidence>
<keyword evidence="7 9" id="KW-0804">Transcription</keyword>
<dbReference type="GO" id="GO:0017006">
    <property type="term" value="P:protein-tetrapyrrole linkage"/>
    <property type="evidence" value="ECO:0007669"/>
    <property type="project" value="InterPro"/>
</dbReference>